<keyword evidence="1 2" id="KW-0694">RNA-binding</keyword>
<dbReference type="PROSITE" id="PS50102">
    <property type="entry name" value="RRM"/>
    <property type="match status" value="1"/>
</dbReference>
<sequence length="528" mass="57443">MASRNVVLTFASAEGQLLRRQWQGSGQCLRCFHASLRKRADDGGSGQHNKRDSDSNDQGTPYNQPQRGPSRHQRAAQISQEVRMLNRDTTSIGPSKPPNDSADFAVGPQGTGELATPGPMGQNMSPQREGPLAQGVGRIPGVRRDEGMGAETEQIRGIRTPEAGVEDPAQGGEAVLQHKSAQPTTRAAAKEADNISAQPAYETPSETLMAGSNSRLSPPGQRFQPDPLDRTQLLENGSKTSTIASNNFLGVVADHFHQATALGLDSAHGEINSLALKLLARQMVRFSSKEEKDAALAAARKLRETDNNRANLMFRLNKVKSRSNDRANQRTPLNSADRLNKNNNVPNEPKKILKVENLSFGINKEVITEAFSKHGFVQRVQIKNGREKEHSYAFLEMSSADDAKSALDRLQGAEISGRIAKLDFADTNSPHWPSTHFAPLPVNVRSALVDKMVKGRYDEDGLLRGKSKHKQAILNDIAKIGLKNATYSGGDLERVLKKVRSLLPVTASSGAQTRGAGVQQRTQKRTAN</sequence>
<feature type="compositionally biased region" description="Polar residues" evidence="3">
    <location>
        <begin position="56"/>
        <end position="67"/>
    </location>
</feature>
<feature type="region of interest" description="Disordered" evidence="3">
    <location>
        <begin position="88"/>
        <end position="224"/>
    </location>
</feature>
<gene>
    <name evidence="5" type="ORF">BAUCODRAFT_149103</name>
</gene>
<dbReference type="GO" id="GO:0000398">
    <property type="term" value="P:mRNA splicing, via spliceosome"/>
    <property type="evidence" value="ECO:0007669"/>
    <property type="project" value="TreeGrafter"/>
</dbReference>
<dbReference type="GO" id="GO:0005737">
    <property type="term" value="C:cytoplasm"/>
    <property type="evidence" value="ECO:0007669"/>
    <property type="project" value="TreeGrafter"/>
</dbReference>
<feature type="region of interest" description="Disordered" evidence="3">
    <location>
        <begin position="321"/>
        <end position="347"/>
    </location>
</feature>
<evidence type="ECO:0000313" key="5">
    <source>
        <dbReference type="EMBL" id="EMC95077.1"/>
    </source>
</evidence>
<dbReference type="EMBL" id="KB445557">
    <property type="protein sequence ID" value="EMC95077.1"/>
    <property type="molecule type" value="Genomic_DNA"/>
</dbReference>
<dbReference type="InterPro" id="IPR035979">
    <property type="entry name" value="RBD_domain_sf"/>
</dbReference>
<evidence type="ECO:0000256" key="1">
    <source>
        <dbReference type="ARBA" id="ARBA00022884"/>
    </source>
</evidence>
<feature type="compositionally biased region" description="Polar residues" evidence="3">
    <location>
        <begin position="204"/>
        <end position="216"/>
    </location>
</feature>
<dbReference type="GO" id="GO:0061574">
    <property type="term" value="C:ASAP complex"/>
    <property type="evidence" value="ECO:0007669"/>
    <property type="project" value="TreeGrafter"/>
</dbReference>
<feature type="domain" description="RRM" evidence="4">
    <location>
        <begin position="351"/>
        <end position="427"/>
    </location>
</feature>
<dbReference type="STRING" id="717646.M2LLD0"/>
<dbReference type="GO" id="GO:0005654">
    <property type="term" value="C:nucleoplasm"/>
    <property type="evidence" value="ECO:0007669"/>
    <property type="project" value="TreeGrafter"/>
</dbReference>
<dbReference type="SUPFAM" id="SSF54928">
    <property type="entry name" value="RNA-binding domain, RBD"/>
    <property type="match status" value="1"/>
</dbReference>
<dbReference type="PANTHER" id="PTHR15481:SF5">
    <property type="entry name" value="SQUAMOUS CELL CARCINOMA ANTIGEN RECOGNIZED BY T-CELLS 3"/>
    <property type="match status" value="1"/>
</dbReference>
<evidence type="ECO:0000256" key="2">
    <source>
        <dbReference type="PROSITE-ProRule" id="PRU00176"/>
    </source>
</evidence>
<dbReference type="SMART" id="SM00360">
    <property type="entry name" value="RRM"/>
    <property type="match status" value="1"/>
</dbReference>
<dbReference type="Proteomes" id="UP000011761">
    <property type="component" value="Unassembled WGS sequence"/>
</dbReference>
<protein>
    <recommendedName>
        <fullName evidence="4">RRM domain-containing protein</fullName>
    </recommendedName>
</protein>
<accession>M2LLD0</accession>
<dbReference type="RefSeq" id="XP_007677708.1">
    <property type="nucleotide sequence ID" value="XM_007679518.1"/>
</dbReference>
<dbReference type="GeneID" id="19108927"/>
<evidence type="ECO:0000313" key="6">
    <source>
        <dbReference type="Proteomes" id="UP000011761"/>
    </source>
</evidence>
<dbReference type="KEGG" id="bcom:BAUCODRAFT_149103"/>
<evidence type="ECO:0000259" key="4">
    <source>
        <dbReference type="PROSITE" id="PS50102"/>
    </source>
</evidence>
<dbReference type="eggNOG" id="KOG4210">
    <property type="taxonomic scope" value="Eukaryota"/>
</dbReference>
<organism evidence="5 6">
    <name type="scientific">Baudoinia panamericana (strain UAMH 10762)</name>
    <name type="common">Angels' share fungus</name>
    <name type="synonym">Baudoinia compniacensis (strain UAMH 10762)</name>
    <dbReference type="NCBI Taxonomy" id="717646"/>
    <lineage>
        <taxon>Eukaryota</taxon>
        <taxon>Fungi</taxon>
        <taxon>Dikarya</taxon>
        <taxon>Ascomycota</taxon>
        <taxon>Pezizomycotina</taxon>
        <taxon>Dothideomycetes</taxon>
        <taxon>Dothideomycetidae</taxon>
        <taxon>Mycosphaerellales</taxon>
        <taxon>Teratosphaeriaceae</taxon>
        <taxon>Baudoinia</taxon>
    </lineage>
</organism>
<dbReference type="PANTHER" id="PTHR15481">
    <property type="entry name" value="RIBONUCLEIC ACID BINDING PROTEIN S1"/>
    <property type="match status" value="1"/>
</dbReference>
<evidence type="ECO:0000256" key="3">
    <source>
        <dbReference type="SAM" id="MobiDB-lite"/>
    </source>
</evidence>
<dbReference type="Gene3D" id="3.30.70.330">
    <property type="match status" value="1"/>
</dbReference>
<proteinExistence type="predicted"/>
<dbReference type="OrthoDB" id="5365739at2759"/>
<dbReference type="CDD" id="cd00590">
    <property type="entry name" value="RRM_SF"/>
    <property type="match status" value="1"/>
</dbReference>
<reference evidence="5 6" key="1">
    <citation type="journal article" date="2012" name="PLoS Pathog.">
        <title>Diverse lifestyles and strategies of plant pathogenesis encoded in the genomes of eighteen Dothideomycetes fungi.</title>
        <authorList>
            <person name="Ohm R.A."/>
            <person name="Feau N."/>
            <person name="Henrissat B."/>
            <person name="Schoch C.L."/>
            <person name="Horwitz B.A."/>
            <person name="Barry K.W."/>
            <person name="Condon B.J."/>
            <person name="Copeland A.C."/>
            <person name="Dhillon B."/>
            <person name="Glaser F."/>
            <person name="Hesse C.N."/>
            <person name="Kosti I."/>
            <person name="LaButti K."/>
            <person name="Lindquist E.A."/>
            <person name="Lucas S."/>
            <person name="Salamov A.A."/>
            <person name="Bradshaw R.E."/>
            <person name="Ciuffetti L."/>
            <person name="Hamelin R.C."/>
            <person name="Kema G.H.J."/>
            <person name="Lawrence C."/>
            <person name="Scott J.A."/>
            <person name="Spatafora J.W."/>
            <person name="Turgeon B.G."/>
            <person name="de Wit P.J.G.M."/>
            <person name="Zhong S."/>
            <person name="Goodwin S.B."/>
            <person name="Grigoriev I.V."/>
        </authorList>
    </citation>
    <scope>NUCLEOTIDE SEQUENCE [LARGE SCALE GENOMIC DNA]</scope>
    <source>
        <strain evidence="5 6">UAMH 10762</strain>
    </source>
</reference>
<feature type="region of interest" description="Disordered" evidence="3">
    <location>
        <begin position="508"/>
        <end position="528"/>
    </location>
</feature>
<name>M2LLD0_BAUPA</name>
<dbReference type="AlphaFoldDB" id="M2LLD0"/>
<dbReference type="InterPro" id="IPR012677">
    <property type="entry name" value="Nucleotide-bd_a/b_plait_sf"/>
</dbReference>
<dbReference type="GO" id="GO:0003723">
    <property type="term" value="F:RNA binding"/>
    <property type="evidence" value="ECO:0007669"/>
    <property type="project" value="UniProtKB-UniRule"/>
</dbReference>
<keyword evidence="6" id="KW-1185">Reference proteome</keyword>
<dbReference type="HOGENOM" id="CLU_515777_0_0_1"/>
<feature type="region of interest" description="Disordered" evidence="3">
    <location>
        <begin position="39"/>
        <end position="76"/>
    </location>
</feature>
<dbReference type="InterPro" id="IPR000504">
    <property type="entry name" value="RRM_dom"/>
</dbReference>
<dbReference type="Pfam" id="PF00076">
    <property type="entry name" value="RRM_1"/>
    <property type="match status" value="1"/>
</dbReference>